<dbReference type="InterPro" id="IPR036322">
    <property type="entry name" value="WD40_repeat_dom_sf"/>
</dbReference>
<dbReference type="InterPro" id="IPR000719">
    <property type="entry name" value="Prot_kinase_dom"/>
</dbReference>
<dbReference type="GO" id="GO:0005524">
    <property type="term" value="F:ATP binding"/>
    <property type="evidence" value="ECO:0007669"/>
    <property type="project" value="UniProtKB-UniRule"/>
</dbReference>
<dbReference type="NCBIfam" id="NF045510">
    <property type="entry name" value="4Cys_prefix_kin"/>
    <property type="match status" value="1"/>
</dbReference>
<feature type="repeat" description="WD" evidence="3">
    <location>
        <begin position="494"/>
        <end position="535"/>
    </location>
</feature>
<dbReference type="SUPFAM" id="SSF56112">
    <property type="entry name" value="Protein kinase-like (PK-like)"/>
    <property type="match status" value="1"/>
</dbReference>
<proteinExistence type="predicted"/>
<dbReference type="InterPro" id="IPR019775">
    <property type="entry name" value="WD40_repeat_CS"/>
</dbReference>
<evidence type="ECO:0000256" key="2">
    <source>
        <dbReference type="ARBA" id="ARBA00022737"/>
    </source>
</evidence>
<keyword evidence="7" id="KW-1185">Reference proteome</keyword>
<keyword evidence="4" id="KW-0067">ATP-binding</keyword>
<evidence type="ECO:0000259" key="5">
    <source>
        <dbReference type="PROSITE" id="PS50011"/>
    </source>
</evidence>
<dbReference type="PROSITE" id="PS00107">
    <property type="entry name" value="PROTEIN_KINASE_ATP"/>
    <property type="match status" value="1"/>
</dbReference>
<keyword evidence="6" id="KW-0808">Transferase</keyword>
<dbReference type="InterPro" id="IPR011009">
    <property type="entry name" value="Kinase-like_dom_sf"/>
</dbReference>
<dbReference type="Gene3D" id="2.130.10.10">
    <property type="entry name" value="YVTN repeat-like/Quinoprotein amine dehydrogenase"/>
    <property type="match status" value="2"/>
</dbReference>
<dbReference type="PROSITE" id="PS50011">
    <property type="entry name" value="PROTEIN_KINASE_DOM"/>
    <property type="match status" value="1"/>
</dbReference>
<dbReference type="PROSITE" id="PS00678">
    <property type="entry name" value="WD_REPEATS_1"/>
    <property type="match status" value="5"/>
</dbReference>
<feature type="domain" description="Protein kinase" evidence="5">
    <location>
        <begin position="35"/>
        <end position="298"/>
    </location>
</feature>
<evidence type="ECO:0000313" key="7">
    <source>
        <dbReference type="Proteomes" id="UP000032452"/>
    </source>
</evidence>
<keyword evidence="6" id="KW-0723">Serine/threonine-protein kinase</keyword>
<dbReference type="OrthoDB" id="447211at2"/>
<dbReference type="Gene3D" id="3.30.200.20">
    <property type="entry name" value="Phosphorylase Kinase, domain 1"/>
    <property type="match status" value="1"/>
</dbReference>
<dbReference type="PROSITE" id="PS50294">
    <property type="entry name" value="WD_REPEATS_REGION"/>
    <property type="match status" value="7"/>
</dbReference>
<dbReference type="SUPFAM" id="SSF50978">
    <property type="entry name" value="WD40 repeat-like"/>
    <property type="match status" value="1"/>
</dbReference>
<feature type="repeat" description="WD" evidence="3">
    <location>
        <begin position="369"/>
        <end position="410"/>
    </location>
</feature>
<dbReference type="InterPro" id="IPR001680">
    <property type="entry name" value="WD40_rpt"/>
</dbReference>
<accession>A0A0D8ZSZ7</accession>
<feature type="binding site" evidence="4">
    <location>
        <position position="65"/>
    </location>
    <ligand>
        <name>ATP</name>
        <dbReference type="ChEBI" id="CHEBI:30616"/>
    </ligand>
</feature>
<gene>
    <name evidence="6" type="ORF">UH38_11825</name>
</gene>
<evidence type="ECO:0000256" key="3">
    <source>
        <dbReference type="PROSITE-ProRule" id="PRU00221"/>
    </source>
</evidence>
<protein>
    <submittedName>
        <fullName evidence="6">Serine/threonine protein kinase</fullName>
    </submittedName>
</protein>
<dbReference type="EMBL" id="JYON01000011">
    <property type="protein sequence ID" value="KJH71487.1"/>
    <property type="molecule type" value="Genomic_DNA"/>
</dbReference>
<dbReference type="Pfam" id="PF00400">
    <property type="entry name" value="WD40"/>
    <property type="match status" value="7"/>
</dbReference>
<dbReference type="SMART" id="SM00220">
    <property type="entry name" value="S_TKc"/>
    <property type="match status" value="1"/>
</dbReference>
<feature type="repeat" description="WD" evidence="3">
    <location>
        <begin position="411"/>
        <end position="452"/>
    </location>
</feature>
<dbReference type="AlphaFoldDB" id="A0A0D8ZSZ7"/>
<evidence type="ECO:0000313" key="6">
    <source>
        <dbReference type="EMBL" id="KJH71487.1"/>
    </source>
</evidence>
<feature type="repeat" description="WD" evidence="3">
    <location>
        <begin position="620"/>
        <end position="655"/>
    </location>
</feature>
<keyword evidence="4" id="KW-0547">Nucleotide-binding</keyword>
<dbReference type="STRING" id="1618023.UH38_11825"/>
<dbReference type="Proteomes" id="UP000032452">
    <property type="component" value="Unassembled WGS sequence"/>
</dbReference>
<keyword evidence="6" id="KW-0418">Kinase</keyword>
<dbReference type="CDD" id="cd00200">
    <property type="entry name" value="WD40"/>
    <property type="match status" value="1"/>
</dbReference>
<dbReference type="Gene3D" id="1.10.510.10">
    <property type="entry name" value="Transferase(Phosphotransferase) domain 1"/>
    <property type="match status" value="1"/>
</dbReference>
<dbReference type="CDD" id="cd14014">
    <property type="entry name" value="STKc_PknB_like"/>
    <property type="match status" value="1"/>
</dbReference>
<dbReference type="PRINTS" id="PR00320">
    <property type="entry name" value="GPROTEINBRPT"/>
</dbReference>
<dbReference type="SMART" id="SM00320">
    <property type="entry name" value="WD40"/>
    <property type="match status" value="7"/>
</dbReference>
<feature type="repeat" description="WD" evidence="3">
    <location>
        <begin position="536"/>
        <end position="577"/>
    </location>
</feature>
<dbReference type="InterPro" id="IPR015943">
    <property type="entry name" value="WD40/YVTN_repeat-like_dom_sf"/>
</dbReference>
<name>A0A0D8ZSZ7_9CYAN</name>
<dbReference type="PANTHER" id="PTHR44019:SF8">
    <property type="entry name" value="POC1 CENTRIOLAR PROTEIN HOMOLOG"/>
    <property type="match status" value="1"/>
</dbReference>
<reference evidence="6 7" key="1">
    <citation type="submission" date="2015-02" db="EMBL/GenBank/DDBJ databases">
        <title>Draft genome of a novel marine cyanobacterium (Chroococcales) isolated from South Atlantic Ocean.</title>
        <authorList>
            <person name="Rigonato J."/>
            <person name="Alvarenga D.O."/>
            <person name="Branco L.H."/>
            <person name="Varani A.M."/>
            <person name="Brandini F.P."/>
            <person name="Fiore M.F."/>
        </authorList>
    </citation>
    <scope>NUCLEOTIDE SEQUENCE [LARGE SCALE GENOMIC DNA]</scope>
    <source>
        <strain evidence="6 7">CENA595</strain>
    </source>
</reference>
<keyword evidence="1 3" id="KW-0853">WD repeat</keyword>
<dbReference type="InterPro" id="IPR050505">
    <property type="entry name" value="WDR55/POC1"/>
</dbReference>
<dbReference type="InterPro" id="IPR017441">
    <property type="entry name" value="Protein_kinase_ATP_BS"/>
</dbReference>
<dbReference type="GO" id="GO:0004674">
    <property type="term" value="F:protein serine/threonine kinase activity"/>
    <property type="evidence" value="ECO:0007669"/>
    <property type="project" value="UniProtKB-KW"/>
</dbReference>
<feature type="repeat" description="WD" evidence="3">
    <location>
        <begin position="578"/>
        <end position="619"/>
    </location>
</feature>
<dbReference type="PANTHER" id="PTHR44019">
    <property type="entry name" value="WD REPEAT-CONTAINING PROTEIN 55"/>
    <property type="match status" value="1"/>
</dbReference>
<dbReference type="InterPro" id="IPR020472">
    <property type="entry name" value="WD40_PAC1"/>
</dbReference>
<dbReference type="PROSITE" id="PS50082">
    <property type="entry name" value="WD_REPEATS_2"/>
    <property type="match status" value="7"/>
</dbReference>
<feature type="repeat" description="WD" evidence="3">
    <location>
        <begin position="453"/>
        <end position="494"/>
    </location>
</feature>
<evidence type="ECO:0000256" key="4">
    <source>
        <dbReference type="PROSITE-ProRule" id="PRU10141"/>
    </source>
</evidence>
<organism evidence="6 7">
    <name type="scientific">Aliterella atlantica CENA595</name>
    <dbReference type="NCBI Taxonomy" id="1618023"/>
    <lineage>
        <taxon>Bacteria</taxon>
        <taxon>Bacillati</taxon>
        <taxon>Cyanobacteriota</taxon>
        <taxon>Cyanophyceae</taxon>
        <taxon>Chroococcidiopsidales</taxon>
        <taxon>Aliterellaceae</taxon>
        <taxon>Aliterella</taxon>
    </lineage>
</organism>
<dbReference type="Pfam" id="PF00069">
    <property type="entry name" value="Pkinase"/>
    <property type="match status" value="1"/>
</dbReference>
<sequence length="655" mass="72675">MSYCLNPACHNPHNLDGIDTCRSCGKKLSPLRNRYQIIRPLGGGGFGRTFLAEDRDKLNELCVVKQLVPQLQGTNAQKKAHQLFQQEARRLQQLGEHPQIPTLFAYFEEDDYLYLVQQLVVGRTLREELDLQGAFSEQKIWEILTDILPILQFTHDRHVIHRDLKPDNIMRKGSDGRLVLIDFGVSKQFSESAIATSGTTIGSFGYASSEQMNEGAAYPASDLYSLGVTCFHLLTNNSPSHLWTEYGYSWVKQWQQHLNVQISPELTAILDKLLQKDIGLRYQSVEQVWQDLRALPVTVVLPTMQVPFNEFVANPNSQKRDKSIQRGGSTTIIPANKWQRRSLLIGGCAAVLVLGFVGYQRWQGQAPTFMGHGGEVNTIAITADGKSIVSGSDDKTVKVWDLNSRTLQHTLKGHQDWVYSVAISPDSQTIVSGSKDNTIRLWNLATGKQLHTLTGHSSYVNSVAISPDSTTIASGSYDKTVKVWHLKTRQVDTLQGHSREVLAVAISPNGKKVVSGSVDRTIKIWDLATLKVQHTLTGHTGDVNAIAISGNNQELASVSDDKTIKLWNLNTGREIRTLTGHMADINAIEFSPDNQHVVTGSDDRTVKIWDLSTGEDIYTFKGHLGAVFAVAYSPDGRTVVSASADKTIRTWQVPN</sequence>
<comment type="caution">
    <text evidence="6">The sequence shown here is derived from an EMBL/GenBank/DDBJ whole genome shotgun (WGS) entry which is preliminary data.</text>
</comment>
<keyword evidence="2" id="KW-0677">Repeat</keyword>
<dbReference type="PATRIC" id="fig|1618023.3.peg.4225"/>
<evidence type="ECO:0000256" key="1">
    <source>
        <dbReference type="ARBA" id="ARBA00022574"/>
    </source>
</evidence>
<dbReference type="RefSeq" id="WP_045054864.1">
    <property type="nucleotide sequence ID" value="NZ_CAWMDP010000048.1"/>
</dbReference>